<reference evidence="11 12" key="1">
    <citation type="submission" date="2022-05" db="EMBL/GenBank/DDBJ databases">
        <authorList>
            <consortium name="Genoscope - CEA"/>
            <person name="William W."/>
        </authorList>
    </citation>
    <scope>NUCLEOTIDE SEQUENCE [LARGE SCALE GENOMIC DNA]</scope>
</reference>
<keyword evidence="2" id="KW-0597">Phosphoprotein</keyword>
<feature type="compositionally biased region" description="Basic and acidic residues" evidence="9">
    <location>
        <begin position="295"/>
        <end position="306"/>
    </location>
</feature>
<feature type="compositionally biased region" description="Polar residues" evidence="9">
    <location>
        <begin position="160"/>
        <end position="170"/>
    </location>
</feature>
<evidence type="ECO:0000313" key="12">
    <source>
        <dbReference type="Proteomes" id="UP001159428"/>
    </source>
</evidence>
<name>A0AAU9XMP1_9CNID</name>
<gene>
    <name evidence="11" type="ORF">PMEA_00027074</name>
</gene>
<dbReference type="GO" id="GO:0045944">
    <property type="term" value="P:positive regulation of transcription by RNA polymerase II"/>
    <property type="evidence" value="ECO:0007669"/>
    <property type="project" value="TreeGrafter"/>
</dbReference>
<dbReference type="AlphaFoldDB" id="A0AAU9XMP1"/>
<feature type="region of interest" description="Disordered" evidence="9">
    <location>
        <begin position="225"/>
        <end position="268"/>
    </location>
</feature>
<sequence length="571" mass="65730">MRKSEAVQLRLVSSCHDVQSDSKHKDFESAPNFVAGKVSSSSIHEVSQNDIESKGTSSNELEDGELIEGIEANDVSTLLEQFLEYEEKQGSMDCCTPQLSSLKDTSCEMQTVSDKINSFAEKHELKFDIPCDVENRGLPSLAEENSAHFHSAENKENQEVHGTTSGGSSHNDVKGQDENSKTVKNSHVDNHATDHNYACSGSPLRKPIQLKPEDDNTLKESILKCSPQKSLDMENHHHSISEETGPNRYSHKRRLSCDDHSPDRKRRLPKRYRGAYCEESCGGESSCDEEYRYREMSTDKDKDHRRQNSYQKFSYSSDGDRSCYKGSNRRHSMCSNDSYDGREYSSSDEECKNERTSRYDPRRSESDWRRKQSSGSDREADHHRSPHNRRRRRRSQSKDPTEKRNGVTKNKTFHDIEFERKLEFKFDHNIRNTAKEERRIVYIGKISNKTTKDDVFSRFRPFGPIEKVTVHFREKGDNYAFVTFFETSSAAEAIERGNEDSRLPVLDLCFGGRRKFCGGSYVDFDSNASYLEEQELSRPPSSDEMDFDALLRMSQKSLKSRKESCKGRYMY</sequence>
<comment type="caution">
    <text evidence="11">The sequence shown here is derived from an EMBL/GenBank/DDBJ whole genome shotgun (WGS) entry which is preliminary data.</text>
</comment>
<dbReference type="InterPro" id="IPR012677">
    <property type="entry name" value="Nucleotide-bd_a/b_plait_sf"/>
</dbReference>
<evidence type="ECO:0000259" key="10">
    <source>
        <dbReference type="PROSITE" id="PS50102"/>
    </source>
</evidence>
<dbReference type="GO" id="GO:0003723">
    <property type="term" value="F:RNA binding"/>
    <property type="evidence" value="ECO:0007669"/>
    <property type="project" value="UniProtKB-UniRule"/>
</dbReference>
<feature type="compositionally biased region" description="Polar residues" evidence="9">
    <location>
        <begin position="308"/>
        <end position="317"/>
    </location>
</feature>
<dbReference type="Gene3D" id="3.30.70.330">
    <property type="match status" value="1"/>
</dbReference>
<dbReference type="PROSITE" id="PS50102">
    <property type="entry name" value="RRM"/>
    <property type="match status" value="1"/>
</dbReference>
<keyword evidence="5" id="KW-0010">Activator</keyword>
<dbReference type="Proteomes" id="UP001159428">
    <property type="component" value="Unassembled WGS sequence"/>
</dbReference>
<dbReference type="SUPFAM" id="SSF54928">
    <property type="entry name" value="RNA-binding domain, RBD"/>
    <property type="match status" value="1"/>
</dbReference>
<dbReference type="Pfam" id="PF00076">
    <property type="entry name" value="RRM_1"/>
    <property type="match status" value="1"/>
</dbReference>
<evidence type="ECO:0000256" key="9">
    <source>
        <dbReference type="SAM" id="MobiDB-lite"/>
    </source>
</evidence>
<keyword evidence="3 8" id="KW-0694">RNA-binding</keyword>
<feature type="compositionally biased region" description="Basic residues" evidence="9">
    <location>
        <begin position="384"/>
        <end position="395"/>
    </location>
</feature>
<keyword evidence="12" id="KW-1185">Reference proteome</keyword>
<keyword evidence="4" id="KW-0805">Transcription regulation</keyword>
<feature type="domain" description="RRM" evidence="10">
    <location>
        <begin position="439"/>
        <end position="514"/>
    </location>
</feature>
<evidence type="ECO:0000256" key="1">
    <source>
        <dbReference type="ARBA" id="ARBA00004123"/>
    </source>
</evidence>
<feature type="compositionally biased region" description="Basic and acidic residues" evidence="9">
    <location>
        <begin position="231"/>
        <end position="241"/>
    </location>
</feature>
<evidence type="ECO:0000256" key="8">
    <source>
        <dbReference type="PROSITE-ProRule" id="PRU00176"/>
    </source>
</evidence>
<dbReference type="GO" id="GO:0005634">
    <property type="term" value="C:nucleus"/>
    <property type="evidence" value="ECO:0007669"/>
    <property type="project" value="UniProtKB-SubCell"/>
</dbReference>
<keyword evidence="7" id="KW-0539">Nucleus</keyword>
<evidence type="ECO:0000256" key="2">
    <source>
        <dbReference type="ARBA" id="ARBA00022553"/>
    </source>
</evidence>
<dbReference type="InterPro" id="IPR000504">
    <property type="entry name" value="RRM_dom"/>
</dbReference>
<organism evidence="11 12">
    <name type="scientific">Pocillopora meandrina</name>
    <dbReference type="NCBI Taxonomy" id="46732"/>
    <lineage>
        <taxon>Eukaryota</taxon>
        <taxon>Metazoa</taxon>
        <taxon>Cnidaria</taxon>
        <taxon>Anthozoa</taxon>
        <taxon>Hexacorallia</taxon>
        <taxon>Scleractinia</taxon>
        <taxon>Astrocoeniina</taxon>
        <taxon>Pocilloporidae</taxon>
        <taxon>Pocillopora</taxon>
    </lineage>
</organism>
<evidence type="ECO:0000313" key="11">
    <source>
        <dbReference type="EMBL" id="CAH3153356.1"/>
    </source>
</evidence>
<evidence type="ECO:0000256" key="3">
    <source>
        <dbReference type="ARBA" id="ARBA00022884"/>
    </source>
</evidence>
<dbReference type="PANTHER" id="PTHR15528">
    <property type="entry name" value="PEROXISOME PROLIFERATOR ACTIVATED RECEPTOR GAMMA COACTIVATOR 1 PGC-1 -RELATED"/>
    <property type="match status" value="1"/>
</dbReference>
<feature type="compositionally biased region" description="Basic and acidic residues" evidence="9">
    <location>
        <begin position="339"/>
        <end position="383"/>
    </location>
</feature>
<feature type="compositionally biased region" description="Basic and acidic residues" evidence="9">
    <location>
        <begin position="147"/>
        <end position="159"/>
    </location>
</feature>
<dbReference type="InterPro" id="IPR034605">
    <property type="entry name" value="PGC-1"/>
</dbReference>
<protein>
    <recommendedName>
        <fullName evidence="10">RRM domain-containing protein</fullName>
    </recommendedName>
</protein>
<evidence type="ECO:0000256" key="4">
    <source>
        <dbReference type="ARBA" id="ARBA00023015"/>
    </source>
</evidence>
<feature type="compositionally biased region" description="Polar residues" evidence="9">
    <location>
        <begin position="38"/>
        <end position="59"/>
    </location>
</feature>
<dbReference type="PANTHER" id="PTHR15528:SF11">
    <property type="entry name" value="FI18188P1"/>
    <property type="match status" value="1"/>
</dbReference>
<evidence type="ECO:0000256" key="6">
    <source>
        <dbReference type="ARBA" id="ARBA00023163"/>
    </source>
</evidence>
<evidence type="ECO:0000256" key="5">
    <source>
        <dbReference type="ARBA" id="ARBA00023159"/>
    </source>
</evidence>
<accession>A0AAU9XMP1</accession>
<keyword evidence="6" id="KW-0804">Transcription</keyword>
<comment type="subcellular location">
    <subcellularLocation>
        <location evidence="1">Nucleus</location>
    </subcellularLocation>
</comment>
<dbReference type="SMART" id="SM00360">
    <property type="entry name" value="RRM"/>
    <property type="match status" value="1"/>
</dbReference>
<dbReference type="EMBL" id="CALNXJ010000053">
    <property type="protein sequence ID" value="CAH3153356.1"/>
    <property type="molecule type" value="Genomic_DNA"/>
</dbReference>
<feature type="region of interest" description="Disordered" evidence="9">
    <location>
        <begin position="147"/>
        <end position="213"/>
    </location>
</feature>
<dbReference type="InterPro" id="IPR035979">
    <property type="entry name" value="RBD_domain_sf"/>
</dbReference>
<feature type="region of interest" description="Disordered" evidence="9">
    <location>
        <begin position="295"/>
        <end position="412"/>
    </location>
</feature>
<proteinExistence type="predicted"/>
<evidence type="ECO:0000256" key="7">
    <source>
        <dbReference type="ARBA" id="ARBA00023242"/>
    </source>
</evidence>
<feature type="compositionally biased region" description="Basic and acidic residues" evidence="9">
    <location>
        <begin position="171"/>
        <end position="194"/>
    </location>
</feature>
<dbReference type="GO" id="GO:0003712">
    <property type="term" value="F:transcription coregulator activity"/>
    <property type="evidence" value="ECO:0007669"/>
    <property type="project" value="InterPro"/>
</dbReference>
<feature type="region of interest" description="Disordered" evidence="9">
    <location>
        <begin position="38"/>
        <end position="61"/>
    </location>
</feature>
<feature type="compositionally biased region" description="Basic and acidic residues" evidence="9">
    <location>
        <begin position="396"/>
        <end position="405"/>
    </location>
</feature>